<evidence type="ECO:0000256" key="3">
    <source>
        <dbReference type="ARBA" id="ARBA00022989"/>
    </source>
</evidence>
<dbReference type="GeneID" id="105363535"/>
<dbReference type="PANTHER" id="PTHR11863">
    <property type="entry name" value="STEROL DESATURASE"/>
    <property type="match status" value="1"/>
</dbReference>
<reference evidence="9" key="1">
    <citation type="submission" date="2025-08" db="UniProtKB">
        <authorList>
            <consortium name="RefSeq"/>
        </authorList>
    </citation>
    <scope>IDENTIFICATION</scope>
</reference>
<dbReference type="GO" id="GO:0016491">
    <property type="term" value="F:oxidoreductase activity"/>
    <property type="evidence" value="ECO:0007669"/>
    <property type="project" value="InterPro"/>
</dbReference>
<feature type="transmembrane region" description="Helical" evidence="6">
    <location>
        <begin position="281"/>
        <end position="306"/>
    </location>
</feature>
<evidence type="ECO:0000259" key="7">
    <source>
        <dbReference type="Pfam" id="PF04116"/>
    </source>
</evidence>
<dbReference type="InterPro" id="IPR006694">
    <property type="entry name" value="Fatty_acid_hydroxylase"/>
</dbReference>
<keyword evidence="4 6" id="KW-0472">Membrane</keyword>
<proteinExistence type="predicted"/>
<dbReference type="InterPro" id="IPR050307">
    <property type="entry name" value="Sterol_Desaturase_Related"/>
</dbReference>
<feature type="transmembrane region" description="Helical" evidence="6">
    <location>
        <begin position="52"/>
        <end position="70"/>
    </location>
</feature>
<comment type="subcellular location">
    <subcellularLocation>
        <location evidence="1">Membrane</location>
    </subcellularLocation>
</comment>
<keyword evidence="2 6" id="KW-0812">Transmembrane</keyword>
<dbReference type="GO" id="GO:0008610">
    <property type="term" value="P:lipid biosynthetic process"/>
    <property type="evidence" value="ECO:0007669"/>
    <property type="project" value="InterPro"/>
</dbReference>
<evidence type="ECO:0000256" key="6">
    <source>
        <dbReference type="SAM" id="Phobius"/>
    </source>
</evidence>
<organism evidence="8 9">
    <name type="scientific">Ceratosolen solmsi marchali</name>
    <dbReference type="NCBI Taxonomy" id="326594"/>
    <lineage>
        <taxon>Eukaryota</taxon>
        <taxon>Metazoa</taxon>
        <taxon>Ecdysozoa</taxon>
        <taxon>Arthropoda</taxon>
        <taxon>Hexapoda</taxon>
        <taxon>Insecta</taxon>
        <taxon>Pterygota</taxon>
        <taxon>Neoptera</taxon>
        <taxon>Endopterygota</taxon>
        <taxon>Hymenoptera</taxon>
        <taxon>Apocrita</taxon>
        <taxon>Proctotrupomorpha</taxon>
        <taxon>Chalcidoidea</taxon>
        <taxon>Agaonidae</taxon>
        <taxon>Agaoninae</taxon>
        <taxon>Ceratosolen</taxon>
    </lineage>
</organism>
<sequence>MVPKSGHEVVTADQDDESISTQKESKEGVRDSMVVRWLNKQVDKMDKHWTRLPSFAGSAAATCAIFLLGLCYRGEWMLIFVHFARRFGYGGTPKSVSIALSNDTDMSRSMKYGWELLLSEAPYLRHFSMAWMVSLIISYSIYFSICSFFHWYYYVRQRDKAEEWKCQPYKWLSPKLEKHEIILGIFSLFCTNTFTAAFATYVLYGGPSMIYFGYDEYTLLWWFLQWPIMYIILDYETYWFHRLYHRPTLYKMFHKLHHTYKQPTAWSVTAIHPIEIMHMQLCYLVPLFIMPSHLIPYCTIMIYNFYHGLIDHSGINFKAQWWQPWQPDASFHDNHHQYTHVNFGFNMFYWDKLHGTYRLKDRIYNENTFFGKGKKLSEATKEELAADFQERNSENVDNKVIYCLRKNSITNTKTD</sequence>
<gene>
    <name evidence="9" type="primary">LOC105363535</name>
</gene>
<dbReference type="Proteomes" id="UP000695007">
    <property type="component" value="Unplaced"/>
</dbReference>
<accession>A0AAJ6YK67</accession>
<keyword evidence="8" id="KW-1185">Reference proteome</keyword>
<protein>
    <submittedName>
        <fullName evidence="9">Methylsterol monooxygenase 1-like</fullName>
    </submittedName>
</protein>
<feature type="transmembrane region" description="Helical" evidence="6">
    <location>
        <begin position="129"/>
        <end position="155"/>
    </location>
</feature>
<evidence type="ECO:0000313" key="8">
    <source>
        <dbReference type="Proteomes" id="UP000695007"/>
    </source>
</evidence>
<evidence type="ECO:0000256" key="2">
    <source>
        <dbReference type="ARBA" id="ARBA00022692"/>
    </source>
</evidence>
<feature type="domain" description="Fatty acid hydroxylase" evidence="7">
    <location>
        <begin position="227"/>
        <end position="356"/>
    </location>
</feature>
<evidence type="ECO:0000256" key="1">
    <source>
        <dbReference type="ARBA" id="ARBA00004370"/>
    </source>
</evidence>
<dbReference type="KEGG" id="csol:105363535"/>
<dbReference type="GO" id="GO:0005506">
    <property type="term" value="F:iron ion binding"/>
    <property type="evidence" value="ECO:0007669"/>
    <property type="project" value="InterPro"/>
</dbReference>
<dbReference type="RefSeq" id="XP_011499569.1">
    <property type="nucleotide sequence ID" value="XM_011501267.1"/>
</dbReference>
<evidence type="ECO:0000313" key="9">
    <source>
        <dbReference type="RefSeq" id="XP_011499569.1"/>
    </source>
</evidence>
<evidence type="ECO:0000256" key="5">
    <source>
        <dbReference type="SAM" id="MobiDB-lite"/>
    </source>
</evidence>
<evidence type="ECO:0000256" key="4">
    <source>
        <dbReference type="ARBA" id="ARBA00023136"/>
    </source>
</evidence>
<name>A0AAJ6YK67_9HYME</name>
<feature type="region of interest" description="Disordered" evidence="5">
    <location>
        <begin position="1"/>
        <end position="27"/>
    </location>
</feature>
<dbReference type="GO" id="GO:0016020">
    <property type="term" value="C:membrane"/>
    <property type="evidence" value="ECO:0007669"/>
    <property type="project" value="UniProtKB-SubCell"/>
</dbReference>
<dbReference type="AlphaFoldDB" id="A0AAJ6YK67"/>
<keyword evidence="3 6" id="KW-1133">Transmembrane helix</keyword>
<feature type="transmembrane region" description="Helical" evidence="6">
    <location>
        <begin position="219"/>
        <end position="240"/>
    </location>
</feature>
<feature type="transmembrane region" description="Helical" evidence="6">
    <location>
        <begin position="181"/>
        <end position="204"/>
    </location>
</feature>
<dbReference type="Pfam" id="PF04116">
    <property type="entry name" value="FA_hydroxylase"/>
    <property type="match status" value="1"/>
</dbReference>